<evidence type="ECO:0000256" key="4">
    <source>
        <dbReference type="ARBA" id="ARBA00022989"/>
    </source>
</evidence>
<evidence type="ECO:0000313" key="9">
    <source>
        <dbReference type="EMBL" id="HIX72540.1"/>
    </source>
</evidence>
<comment type="subcellular location">
    <subcellularLocation>
        <location evidence="1">Cell membrane</location>
        <topology evidence="1">Multi-pass membrane protein</topology>
    </subcellularLocation>
</comment>
<feature type="domain" description="ABC3 transporter permease C-terminal" evidence="8">
    <location>
        <begin position="283"/>
        <end position="402"/>
    </location>
</feature>
<dbReference type="Proteomes" id="UP000886805">
    <property type="component" value="Unassembled WGS sequence"/>
</dbReference>
<evidence type="ECO:0000256" key="3">
    <source>
        <dbReference type="ARBA" id="ARBA00022692"/>
    </source>
</evidence>
<feature type="transmembrane region" description="Helical" evidence="7">
    <location>
        <begin position="373"/>
        <end position="391"/>
    </location>
</feature>
<feature type="domain" description="ABC3 transporter permease C-terminal" evidence="8">
    <location>
        <begin position="743"/>
        <end position="859"/>
    </location>
</feature>
<dbReference type="GO" id="GO:0005886">
    <property type="term" value="C:plasma membrane"/>
    <property type="evidence" value="ECO:0007669"/>
    <property type="project" value="UniProtKB-SubCell"/>
</dbReference>
<feature type="transmembrane region" description="Helical" evidence="7">
    <location>
        <begin position="787"/>
        <end position="812"/>
    </location>
</feature>
<reference evidence="9" key="1">
    <citation type="journal article" date="2021" name="PeerJ">
        <title>Extensive microbial diversity within the chicken gut microbiome revealed by metagenomics and culture.</title>
        <authorList>
            <person name="Gilroy R."/>
            <person name="Ravi A."/>
            <person name="Getino M."/>
            <person name="Pursley I."/>
            <person name="Horton D.L."/>
            <person name="Alikhan N.F."/>
            <person name="Baker D."/>
            <person name="Gharbi K."/>
            <person name="Hall N."/>
            <person name="Watson M."/>
            <person name="Adriaenssens E.M."/>
            <person name="Foster-Nyarko E."/>
            <person name="Jarju S."/>
            <person name="Secka A."/>
            <person name="Antonio M."/>
            <person name="Oren A."/>
            <person name="Chaudhuri R.R."/>
            <person name="La Ragione R."/>
            <person name="Hildebrand F."/>
            <person name="Pallen M.J."/>
        </authorList>
    </citation>
    <scope>NUCLEOTIDE SEQUENCE</scope>
    <source>
        <strain evidence="9">ChiSxjej3B15-1167</strain>
    </source>
</reference>
<feature type="transmembrane region" description="Helical" evidence="7">
    <location>
        <begin position="736"/>
        <end position="766"/>
    </location>
</feature>
<feature type="transmembrane region" description="Helical" evidence="7">
    <location>
        <begin position="26"/>
        <end position="50"/>
    </location>
</feature>
<evidence type="ECO:0000259" key="8">
    <source>
        <dbReference type="Pfam" id="PF02687"/>
    </source>
</evidence>
<dbReference type="InterPro" id="IPR003838">
    <property type="entry name" value="ABC3_permease_C"/>
</dbReference>
<dbReference type="GO" id="GO:0022857">
    <property type="term" value="F:transmembrane transporter activity"/>
    <property type="evidence" value="ECO:0007669"/>
    <property type="project" value="TreeGrafter"/>
</dbReference>
<protein>
    <submittedName>
        <fullName evidence="9">ABC transporter permease</fullName>
    </submittedName>
</protein>
<proteinExistence type="inferred from homology"/>
<sequence>MRKVKNKKVIRRLSDRSFRASRTRNGIAVIAIALTAMLFTTLFTLGIGVMENFQNETMRQSGSDCHGVIKNITREQYDRLRQDPSIVEAADCILVADGVENEAFLKRHLEAWYYPQYHYKHCFINIIDGRAPEAADEILMDEVSMELLGLAPEAGQQVELDLRVKNDDPEVTKRTFTVSGVIKADPALDVGFAIVSEAYLEKYADELVYTYDKDYSLTGAIRMDITFSSSFGMQEKLEKVIEDAGYSTDESDPDYVANNVNWAYVSGSGDSDPTTMGAVGGGLLLIILTGYLIIYNIFQISVIRDIQYYGLLKTIGATGRQVKKMIRRQALRLGIMGIVPGLALGYVCGRVMLPQMMSMTSYTGDTVTVSLHPAIFLGAAAFTLLTVWISTGKPARMAAKVSPVEAVRYSDTGRGRKRGKRSTDGGRLPKMALSNLGRNKKRTVLVIISLSLSLVLLNSVFTITHSFDLNTYLKKFVSSDYQIANAAYFNVMNGYYGSDEESIGEENLTESFVKYCQSLPGYEDGGRLYMTQLVGLRKDSWKVPDTILRTADGQPGKSFGGEIVPFNSLDEDNWLVSFYGMEDFFYPILEVCQGESNPEKLKEKMDTGRYILVSTMTDDYGNVEKGEQVHQPGDKVTLSFGDGQTREFEVLAVIKENTYGMTNRSFMTPFMYYVPANVFREMASDQFLMSFSFNVEDAQEKTIGQALETYTTQVESTMDYESRDHWVEQFDGLTRLFVVIGGALSFVIGIIGALNFVNAILTGIVTRQGEFAMLEAIGMTKRQLRRMLILEGMYYALATIAFSLVIGCLFSVSALRALSDGMWFMTYHFTILPMTAVFPVLLLLGVAVPALAFRFFKKESVVERLRRFEG</sequence>
<evidence type="ECO:0000256" key="5">
    <source>
        <dbReference type="ARBA" id="ARBA00023136"/>
    </source>
</evidence>
<evidence type="ECO:0000256" key="1">
    <source>
        <dbReference type="ARBA" id="ARBA00004651"/>
    </source>
</evidence>
<evidence type="ECO:0000256" key="7">
    <source>
        <dbReference type="SAM" id="Phobius"/>
    </source>
</evidence>
<dbReference type="InterPro" id="IPR050250">
    <property type="entry name" value="Macrolide_Exporter_MacB"/>
</dbReference>
<gene>
    <name evidence="9" type="ORF">H9849_05915</name>
</gene>
<accession>A0A9D1X4N9</accession>
<feature type="transmembrane region" description="Helical" evidence="7">
    <location>
        <begin position="330"/>
        <end position="353"/>
    </location>
</feature>
<feature type="transmembrane region" description="Helical" evidence="7">
    <location>
        <begin position="276"/>
        <end position="298"/>
    </location>
</feature>
<feature type="transmembrane region" description="Helical" evidence="7">
    <location>
        <begin position="444"/>
        <end position="467"/>
    </location>
</feature>
<dbReference type="PANTHER" id="PTHR30572:SF4">
    <property type="entry name" value="ABC TRANSPORTER PERMEASE YTRF"/>
    <property type="match status" value="1"/>
</dbReference>
<reference evidence="9" key="2">
    <citation type="submission" date="2021-04" db="EMBL/GenBank/DDBJ databases">
        <authorList>
            <person name="Gilroy R."/>
        </authorList>
    </citation>
    <scope>NUCLEOTIDE SEQUENCE</scope>
    <source>
        <strain evidence="9">ChiSxjej3B15-1167</strain>
    </source>
</reference>
<dbReference type="AlphaFoldDB" id="A0A9D1X4N9"/>
<dbReference type="EMBL" id="DXEQ01000170">
    <property type="protein sequence ID" value="HIX72540.1"/>
    <property type="molecule type" value="Genomic_DNA"/>
</dbReference>
<keyword evidence="4 7" id="KW-1133">Transmembrane helix</keyword>
<comment type="caution">
    <text evidence="9">The sequence shown here is derived from an EMBL/GenBank/DDBJ whole genome shotgun (WGS) entry which is preliminary data.</text>
</comment>
<evidence type="ECO:0000313" key="10">
    <source>
        <dbReference type="Proteomes" id="UP000886805"/>
    </source>
</evidence>
<keyword evidence="5 7" id="KW-0472">Membrane</keyword>
<dbReference type="Pfam" id="PF02687">
    <property type="entry name" value="FtsX"/>
    <property type="match status" value="2"/>
</dbReference>
<organism evidence="9 10">
    <name type="scientific">Candidatus Anaerobutyricum stercoripullorum</name>
    <dbReference type="NCBI Taxonomy" id="2838456"/>
    <lineage>
        <taxon>Bacteria</taxon>
        <taxon>Bacillati</taxon>
        <taxon>Bacillota</taxon>
        <taxon>Clostridia</taxon>
        <taxon>Lachnospirales</taxon>
        <taxon>Lachnospiraceae</taxon>
        <taxon>Anaerobutyricum</taxon>
    </lineage>
</organism>
<evidence type="ECO:0000256" key="2">
    <source>
        <dbReference type="ARBA" id="ARBA00022475"/>
    </source>
</evidence>
<comment type="similarity">
    <text evidence="6">Belongs to the ABC-4 integral membrane protein family.</text>
</comment>
<keyword evidence="3 7" id="KW-0812">Transmembrane</keyword>
<evidence type="ECO:0000256" key="6">
    <source>
        <dbReference type="ARBA" id="ARBA00038076"/>
    </source>
</evidence>
<keyword evidence="2" id="KW-1003">Cell membrane</keyword>
<dbReference type="PANTHER" id="PTHR30572">
    <property type="entry name" value="MEMBRANE COMPONENT OF TRANSPORTER-RELATED"/>
    <property type="match status" value="1"/>
</dbReference>
<name>A0A9D1X4N9_9FIRM</name>
<feature type="transmembrane region" description="Helical" evidence="7">
    <location>
        <begin position="832"/>
        <end position="856"/>
    </location>
</feature>